<keyword evidence="2" id="KW-1185">Reference proteome</keyword>
<dbReference type="Gene3D" id="3.40.50.1000">
    <property type="entry name" value="HAD superfamily/HAD-like"/>
    <property type="match status" value="1"/>
</dbReference>
<dbReference type="InterPro" id="IPR023214">
    <property type="entry name" value="HAD_sf"/>
</dbReference>
<dbReference type="InterPro" id="IPR036412">
    <property type="entry name" value="HAD-like_sf"/>
</dbReference>
<evidence type="ECO:0000313" key="2">
    <source>
        <dbReference type="Proteomes" id="UP001527925"/>
    </source>
</evidence>
<name>A0ABR4N932_9FUNG</name>
<dbReference type="Proteomes" id="UP001527925">
    <property type="component" value="Unassembled WGS sequence"/>
</dbReference>
<accession>A0ABR4N932</accession>
<organism evidence="1 2">
    <name type="scientific">Polyrhizophydium stewartii</name>
    <dbReference type="NCBI Taxonomy" id="2732419"/>
    <lineage>
        <taxon>Eukaryota</taxon>
        <taxon>Fungi</taxon>
        <taxon>Fungi incertae sedis</taxon>
        <taxon>Chytridiomycota</taxon>
        <taxon>Chytridiomycota incertae sedis</taxon>
        <taxon>Chytridiomycetes</taxon>
        <taxon>Rhizophydiales</taxon>
        <taxon>Rhizophydiales incertae sedis</taxon>
        <taxon>Polyrhizophydium</taxon>
    </lineage>
</organism>
<proteinExistence type="predicted"/>
<gene>
    <name evidence="1" type="ORF">HK105_204470</name>
</gene>
<reference evidence="1 2" key="1">
    <citation type="submission" date="2023-09" db="EMBL/GenBank/DDBJ databases">
        <title>Pangenome analysis of Batrachochytrium dendrobatidis and related Chytrids.</title>
        <authorList>
            <person name="Yacoub M.N."/>
            <person name="Stajich J.E."/>
            <person name="James T.Y."/>
        </authorList>
    </citation>
    <scope>NUCLEOTIDE SEQUENCE [LARGE SCALE GENOMIC DNA]</scope>
    <source>
        <strain evidence="1 2">JEL0888</strain>
    </source>
</reference>
<sequence>MSQPPALVFLDFDGTIATSDTGTVIIDSCMGRDVRKALDKKILDGQMSFRDAVELMWAAVTLSWEDAMALVADIPLDPKYAAILVERPLPSTRG</sequence>
<dbReference type="EMBL" id="JADGIZ020000019">
    <property type="protein sequence ID" value="KAL2916046.1"/>
    <property type="molecule type" value="Genomic_DNA"/>
</dbReference>
<dbReference type="SUPFAM" id="SSF56784">
    <property type="entry name" value="HAD-like"/>
    <property type="match status" value="1"/>
</dbReference>
<comment type="caution">
    <text evidence="1">The sequence shown here is derived from an EMBL/GenBank/DDBJ whole genome shotgun (WGS) entry which is preliminary data.</text>
</comment>
<evidence type="ECO:0000313" key="1">
    <source>
        <dbReference type="EMBL" id="KAL2916046.1"/>
    </source>
</evidence>
<protein>
    <submittedName>
        <fullName evidence="1">Uncharacterized protein</fullName>
    </submittedName>
</protein>